<gene>
    <name evidence="3" type="ORF">B7C42_04737</name>
</gene>
<evidence type="ECO:0000313" key="4">
    <source>
        <dbReference type="Proteomes" id="UP000215506"/>
    </source>
</evidence>
<dbReference type="GO" id="GO:0005737">
    <property type="term" value="C:cytoplasm"/>
    <property type="evidence" value="ECO:0007669"/>
    <property type="project" value="TreeGrafter"/>
</dbReference>
<dbReference type="AlphaFoldDB" id="A0A231H377"/>
<dbReference type="PANTHER" id="PTHR21240">
    <property type="entry name" value="2-AMINO-3-CARBOXYLMUCONATE-6-SEMIALDEHYDE DECARBOXYLASE"/>
    <property type="match status" value="1"/>
</dbReference>
<keyword evidence="1" id="KW-0456">Lyase</keyword>
<dbReference type="InterPro" id="IPR032466">
    <property type="entry name" value="Metal_Hydrolase"/>
</dbReference>
<protein>
    <recommendedName>
        <fullName evidence="2">Amidohydrolase-related domain-containing protein</fullName>
    </recommendedName>
</protein>
<dbReference type="GO" id="GO:0019748">
    <property type="term" value="P:secondary metabolic process"/>
    <property type="evidence" value="ECO:0007669"/>
    <property type="project" value="TreeGrafter"/>
</dbReference>
<keyword evidence="4" id="KW-1185">Reference proteome</keyword>
<reference evidence="3 4" key="1">
    <citation type="submission" date="2017-07" db="EMBL/GenBank/DDBJ databases">
        <title>First draft Genome Sequence of Nocardia cerradoensis isolated from human infection.</title>
        <authorList>
            <person name="Carrasco G."/>
        </authorList>
    </citation>
    <scope>NUCLEOTIDE SEQUENCE [LARGE SCALE GENOMIC DNA]</scope>
    <source>
        <strain evidence="3 4">CNM20130759</strain>
    </source>
</reference>
<dbReference type="InterPro" id="IPR006680">
    <property type="entry name" value="Amidohydro-rel"/>
</dbReference>
<evidence type="ECO:0000256" key="1">
    <source>
        <dbReference type="ARBA" id="ARBA00023239"/>
    </source>
</evidence>
<accession>A0A231H377</accession>
<dbReference type="InterPro" id="IPR032465">
    <property type="entry name" value="ACMSD"/>
</dbReference>
<dbReference type="GO" id="GO:0016831">
    <property type="term" value="F:carboxy-lyase activity"/>
    <property type="evidence" value="ECO:0007669"/>
    <property type="project" value="InterPro"/>
</dbReference>
<evidence type="ECO:0000259" key="2">
    <source>
        <dbReference type="Pfam" id="PF04909"/>
    </source>
</evidence>
<dbReference type="SUPFAM" id="SSF51556">
    <property type="entry name" value="Metallo-dependent hydrolases"/>
    <property type="match status" value="1"/>
</dbReference>
<evidence type="ECO:0000313" key="3">
    <source>
        <dbReference type="EMBL" id="OXR43315.1"/>
    </source>
</evidence>
<organism evidence="3 4">
    <name type="scientific">Nocardia cerradoensis</name>
    <dbReference type="NCBI Taxonomy" id="85688"/>
    <lineage>
        <taxon>Bacteria</taxon>
        <taxon>Bacillati</taxon>
        <taxon>Actinomycetota</taxon>
        <taxon>Actinomycetes</taxon>
        <taxon>Mycobacteriales</taxon>
        <taxon>Nocardiaceae</taxon>
        <taxon>Nocardia</taxon>
    </lineage>
</organism>
<dbReference type="RefSeq" id="WP_063009532.1">
    <property type="nucleotide sequence ID" value="NZ_NGAF01000010.1"/>
</dbReference>
<feature type="domain" description="Amidohydrolase-related" evidence="2">
    <location>
        <begin position="102"/>
        <end position="345"/>
    </location>
</feature>
<dbReference type="GO" id="GO:0016787">
    <property type="term" value="F:hydrolase activity"/>
    <property type="evidence" value="ECO:0007669"/>
    <property type="project" value="InterPro"/>
</dbReference>
<dbReference type="Proteomes" id="UP000215506">
    <property type="component" value="Unassembled WGS sequence"/>
</dbReference>
<dbReference type="PANTHER" id="PTHR21240:SF28">
    <property type="entry name" value="ISO-OROTATE DECARBOXYLASE (EUROFUNG)"/>
    <property type="match status" value="1"/>
</dbReference>
<dbReference type="Gene3D" id="3.20.20.140">
    <property type="entry name" value="Metal-dependent hydrolases"/>
    <property type="match status" value="1"/>
</dbReference>
<dbReference type="Pfam" id="PF04909">
    <property type="entry name" value="Amidohydro_2"/>
    <property type="match status" value="1"/>
</dbReference>
<sequence length="384" mass="42792">MTIKLWANSADSHFLEPEDLWRTRLPKRLAELVPRSEKDPDGKWETVFVDGQAFRRRLPTISQEEFFAASHRAPGSGDVTKRLPDLDEEGIWSELVFPSLGMWASSFRTPEVLREATRASNDWAKEVIMDYSPRLLPTAQVSTLSIEDACAELKRCGEMGFKAVFLTVAPHPQQKDYNHDAWEPFWALAEDIGMVISFHIGTEPIDMASGGAAGVMYRGPGGAVLNYTETTFGGQRAVMKLVASGALDRHPNLKVLVSEGGATWVPFIADRMEEGYRQHSQVVRPKLNRSPKEIIYSQVYASFQHDESAVHAMTAMGYNNVMWGSDYPHMEGTYGHTQKTLHHLFDNVDQKTRDRITFGAFQELFPDAPLPPAPGTVAPAAATA</sequence>
<comment type="caution">
    <text evidence="3">The sequence shown here is derived from an EMBL/GenBank/DDBJ whole genome shotgun (WGS) entry which is preliminary data.</text>
</comment>
<proteinExistence type="predicted"/>
<dbReference type="EMBL" id="NGAF01000010">
    <property type="protein sequence ID" value="OXR43315.1"/>
    <property type="molecule type" value="Genomic_DNA"/>
</dbReference>
<name>A0A231H377_9NOCA</name>